<comment type="function">
    <text evidence="6">May play the central regulatory role in sporulation. It may be an element of the effector pathway responsible for the activation of sporulation genes in response to nutritional stress. Spo0A may act in concert with spo0H (a sigma factor) to control the expression of some genes that are critical to the sporulation process.</text>
</comment>
<dbReference type="SUPFAM" id="SSF46894">
    <property type="entry name" value="C-terminal effector domain of the bipartite response regulators"/>
    <property type="match status" value="1"/>
</dbReference>
<dbReference type="InterPro" id="IPR016032">
    <property type="entry name" value="Sig_transdc_resp-reg_C-effctor"/>
</dbReference>
<evidence type="ECO:0000313" key="10">
    <source>
        <dbReference type="EMBL" id="MBS7527870.1"/>
    </source>
</evidence>
<dbReference type="SMART" id="SM00448">
    <property type="entry name" value="REC"/>
    <property type="match status" value="1"/>
</dbReference>
<sequence>MVRVMLVDDHEIVRMGLKMLLETLDNYEVVCEAENGQEALNCLAKQSIDLILLDLKMPVMDGLSFLDAYQSSDHRVPVVILTTLDDQEKIKKGIALGAKSYMLKDASRDTLLRTLEAALKDEMLLTSDVSKKLLASEAPPEMTENVEDFGLTERELFILGCVAKGETNKSISIDLGISERTVKAHLTNLYAKMSVTSRSEAVAKALANRLIHVQGG</sequence>
<evidence type="ECO:0000256" key="1">
    <source>
        <dbReference type="ARBA" id="ARBA00018672"/>
    </source>
</evidence>
<dbReference type="SUPFAM" id="SSF52172">
    <property type="entry name" value="CheY-like"/>
    <property type="match status" value="1"/>
</dbReference>
<dbReference type="Pfam" id="PF00196">
    <property type="entry name" value="GerE"/>
    <property type="match status" value="1"/>
</dbReference>
<dbReference type="Proteomes" id="UP000746471">
    <property type="component" value="Unassembled WGS sequence"/>
</dbReference>
<feature type="modified residue" description="4-aspartylphosphate" evidence="7">
    <location>
        <position position="54"/>
    </location>
</feature>
<keyword evidence="11" id="KW-1185">Reference proteome</keyword>
<evidence type="ECO:0000256" key="4">
    <source>
        <dbReference type="ARBA" id="ARBA00023125"/>
    </source>
</evidence>
<keyword evidence="5" id="KW-0804">Transcription</keyword>
<evidence type="ECO:0000259" key="9">
    <source>
        <dbReference type="PROSITE" id="PS50110"/>
    </source>
</evidence>
<dbReference type="InterPro" id="IPR058245">
    <property type="entry name" value="NreC/VraR/RcsB-like_REC"/>
</dbReference>
<keyword evidence="2 7" id="KW-0597">Phosphoprotein</keyword>
<dbReference type="InterPro" id="IPR039420">
    <property type="entry name" value="WalR-like"/>
</dbReference>
<evidence type="ECO:0000256" key="6">
    <source>
        <dbReference type="ARBA" id="ARBA00024867"/>
    </source>
</evidence>
<comment type="caution">
    <text evidence="10">The sequence shown here is derived from an EMBL/GenBank/DDBJ whole genome shotgun (WGS) entry which is preliminary data.</text>
</comment>
<proteinExistence type="predicted"/>
<evidence type="ECO:0000259" key="8">
    <source>
        <dbReference type="PROSITE" id="PS50043"/>
    </source>
</evidence>
<dbReference type="PANTHER" id="PTHR43214:SF37">
    <property type="entry name" value="TRANSCRIPTIONAL REGULATORY PROTEIN YDFI"/>
    <property type="match status" value="1"/>
</dbReference>
<dbReference type="EMBL" id="JAHBCL010000026">
    <property type="protein sequence ID" value="MBS7527870.1"/>
    <property type="molecule type" value="Genomic_DNA"/>
</dbReference>
<evidence type="ECO:0000256" key="2">
    <source>
        <dbReference type="ARBA" id="ARBA00022553"/>
    </source>
</evidence>
<dbReference type="Pfam" id="PF00072">
    <property type="entry name" value="Response_reg"/>
    <property type="match status" value="1"/>
</dbReference>
<accession>A0ABS5PRS3</accession>
<gene>
    <name evidence="10" type="ORF">KHM83_14390</name>
</gene>
<keyword evidence="4" id="KW-0238">DNA-binding</keyword>
<organism evidence="10 11">
    <name type="scientific">Fusibacter paucivorans</name>
    <dbReference type="NCBI Taxonomy" id="76009"/>
    <lineage>
        <taxon>Bacteria</taxon>
        <taxon>Bacillati</taxon>
        <taxon>Bacillota</taxon>
        <taxon>Clostridia</taxon>
        <taxon>Eubacteriales</taxon>
        <taxon>Eubacteriales Family XII. Incertae Sedis</taxon>
        <taxon>Fusibacter</taxon>
    </lineage>
</organism>
<evidence type="ECO:0000256" key="5">
    <source>
        <dbReference type="ARBA" id="ARBA00023163"/>
    </source>
</evidence>
<dbReference type="Gene3D" id="3.40.50.2300">
    <property type="match status" value="1"/>
</dbReference>
<dbReference type="CDD" id="cd06170">
    <property type="entry name" value="LuxR_C_like"/>
    <property type="match status" value="1"/>
</dbReference>
<name>A0ABS5PRS3_9FIRM</name>
<dbReference type="PRINTS" id="PR00038">
    <property type="entry name" value="HTHLUXR"/>
</dbReference>
<dbReference type="RefSeq" id="WP_213237728.1">
    <property type="nucleotide sequence ID" value="NZ_JAHBCL010000026.1"/>
</dbReference>
<protein>
    <recommendedName>
        <fullName evidence="1">Stage 0 sporulation protein A homolog</fullName>
    </recommendedName>
</protein>
<dbReference type="InterPro" id="IPR011006">
    <property type="entry name" value="CheY-like_superfamily"/>
</dbReference>
<keyword evidence="3" id="KW-0805">Transcription regulation</keyword>
<reference evidence="10 11" key="1">
    <citation type="submission" date="2021-05" db="EMBL/GenBank/DDBJ databases">
        <title>Fusibacter ferrireducens sp. nov., an anaerobic, sulfur- and Fe-reducing bacterium isolated from the mangrove sediment.</title>
        <authorList>
            <person name="Qiu D."/>
        </authorList>
    </citation>
    <scope>NUCLEOTIDE SEQUENCE [LARGE SCALE GENOMIC DNA]</scope>
    <source>
        <strain evidence="10 11">DSM 12116</strain>
    </source>
</reference>
<evidence type="ECO:0000313" key="11">
    <source>
        <dbReference type="Proteomes" id="UP000746471"/>
    </source>
</evidence>
<dbReference type="InterPro" id="IPR000792">
    <property type="entry name" value="Tscrpt_reg_LuxR_C"/>
</dbReference>
<dbReference type="CDD" id="cd17535">
    <property type="entry name" value="REC_NarL-like"/>
    <property type="match status" value="1"/>
</dbReference>
<dbReference type="PROSITE" id="PS50110">
    <property type="entry name" value="RESPONSE_REGULATORY"/>
    <property type="match status" value="1"/>
</dbReference>
<evidence type="ECO:0000256" key="7">
    <source>
        <dbReference type="PROSITE-ProRule" id="PRU00169"/>
    </source>
</evidence>
<feature type="domain" description="HTH luxR-type" evidence="8">
    <location>
        <begin position="144"/>
        <end position="209"/>
    </location>
</feature>
<dbReference type="PROSITE" id="PS50043">
    <property type="entry name" value="HTH_LUXR_2"/>
    <property type="match status" value="1"/>
</dbReference>
<dbReference type="SMART" id="SM00421">
    <property type="entry name" value="HTH_LUXR"/>
    <property type="match status" value="1"/>
</dbReference>
<dbReference type="PANTHER" id="PTHR43214">
    <property type="entry name" value="TWO-COMPONENT RESPONSE REGULATOR"/>
    <property type="match status" value="1"/>
</dbReference>
<feature type="domain" description="Response regulatory" evidence="9">
    <location>
        <begin position="3"/>
        <end position="119"/>
    </location>
</feature>
<evidence type="ECO:0000256" key="3">
    <source>
        <dbReference type="ARBA" id="ARBA00023015"/>
    </source>
</evidence>
<dbReference type="PROSITE" id="PS00622">
    <property type="entry name" value="HTH_LUXR_1"/>
    <property type="match status" value="1"/>
</dbReference>
<dbReference type="InterPro" id="IPR001789">
    <property type="entry name" value="Sig_transdc_resp-reg_receiver"/>
</dbReference>